<dbReference type="CDD" id="cd00865">
    <property type="entry name" value="PEBP_bact_arch"/>
    <property type="match status" value="1"/>
</dbReference>
<dbReference type="Gene3D" id="3.90.280.10">
    <property type="entry name" value="PEBP-like"/>
    <property type="match status" value="1"/>
</dbReference>
<dbReference type="InterPro" id="IPR005247">
    <property type="entry name" value="YbhB_YbcL/LppC-like"/>
</dbReference>
<evidence type="ECO:0000313" key="3">
    <source>
        <dbReference type="EMBL" id="HIZ34595.1"/>
    </source>
</evidence>
<evidence type="ECO:0000256" key="2">
    <source>
        <dbReference type="SAM" id="MobiDB-lite"/>
    </source>
</evidence>
<comment type="similarity">
    <text evidence="1">Belongs to the UPF0098 family.</text>
</comment>
<dbReference type="SUPFAM" id="SSF49777">
    <property type="entry name" value="PEBP-like"/>
    <property type="match status" value="1"/>
</dbReference>
<dbReference type="PANTHER" id="PTHR30289">
    <property type="entry name" value="UNCHARACTERIZED PROTEIN YBCL-RELATED"/>
    <property type="match status" value="1"/>
</dbReference>
<dbReference type="Pfam" id="PF01161">
    <property type="entry name" value="PBP"/>
    <property type="match status" value="1"/>
</dbReference>
<dbReference type="PANTHER" id="PTHR30289:SF1">
    <property type="entry name" value="PEBP (PHOSPHATIDYLETHANOLAMINE-BINDING PROTEIN) FAMILY PROTEIN"/>
    <property type="match status" value="1"/>
</dbReference>
<protein>
    <submittedName>
        <fullName evidence="3">YbhB/YbcL family Raf kinase inhibitor-like protein</fullName>
    </submittedName>
</protein>
<dbReference type="AlphaFoldDB" id="A0A9D2J2J0"/>
<reference evidence="3" key="1">
    <citation type="journal article" date="2021" name="PeerJ">
        <title>Extensive microbial diversity within the chicken gut microbiome revealed by metagenomics and culture.</title>
        <authorList>
            <person name="Gilroy R."/>
            <person name="Ravi A."/>
            <person name="Getino M."/>
            <person name="Pursley I."/>
            <person name="Horton D.L."/>
            <person name="Alikhan N.F."/>
            <person name="Baker D."/>
            <person name="Gharbi K."/>
            <person name="Hall N."/>
            <person name="Watson M."/>
            <person name="Adriaenssens E.M."/>
            <person name="Foster-Nyarko E."/>
            <person name="Jarju S."/>
            <person name="Secka A."/>
            <person name="Antonio M."/>
            <person name="Oren A."/>
            <person name="Chaudhuri R.R."/>
            <person name="La Ragione R."/>
            <person name="Hildebrand F."/>
            <person name="Pallen M.J."/>
        </authorList>
    </citation>
    <scope>NUCLEOTIDE SEQUENCE</scope>
    <source>
        <strain evidence="3">ChiGjej4B4-7305</strain>
    </source>
</reference>
<proteinExistence type="inferred from homology"/>
<dbReference type="NCBIfam" id="TIGR00481">
    <property type="entry name" value="YbhB/YbcL family Raf kinase inhibitor-like protein"/>
    <property type="match status" value="1"/>
</dbReference>
<evidence type="ECO:0000313" key="4">
    <source>
        <dbReference type="Proteomes" id="UP000824037"/>
    </source>
</evidence>
<reference evidence="3" key="2">
    <citation type="submission" date="2021-04" db="EMBL/GenBank/DDBJ databases">
        <authorList>
            <person name="Gilroy R."/>
        </authorList>
    </citation>
    <scope>NUCLEOTIDE SEQUENCE</scope>
    <source>
        <strain evidence="3">ChiGjej4B4-7305</strain>
    </source>
</reference>
<dbReference type="InterPro" id="IPR036610">
    <property type="entry name" value="PEBP-like_sf"/>
</dbReference>
<gene>
    <name evidence="3" type="ORF">H9815_02365</name>
</gene>
<name>A0A9D2J2J0_9MICO</name>
<evidence type="ECO:0000256" key="1">
    <source>
        <dbReference type="ARBA" id="ARBA00007120"/>
    </source>
</evidence>
<dbReference type="InterPro" id="IPR008914">
    <property type="entry name" value="PEBP"/>
</dbReference>
<sequence>MDLQRPPAPHPLEALPQTPTMSLTSTDITDGARLATAHAAAGENISPQLSWSGAPEGTQGYLLSCFDPDAPTPSGYWHWTVVDLDSSVTSLEQGEGQSDLTLPGAGFHLKTDGGEFGYEGAAPPPGDVEHRYVFTIHALDVPTLELEPEHTPAKAHFLGLFHTLARGVLTATYQL</sequence>
<comment type="caution">
    <text evidence="3">The sequence shown here is derived from an EMBL/GenBank/DDBJ whole genome shotgun (WGS) entry which is preliminary data.</text>
</comment>
<feature type="compositionally biased region" description="Pro residues" evidence="2">
    <location>
        <begin position="1"/>
        <end position="10"/>
    </location>
</feature>
<feature type="region of interest" description="Disordered" evidence="2">
    <location>
        <begin position="1"/>
        <end position="22"/>
    </location>
</feature>
<organism evidence="3 4">
    <name type="scientific">Candidatus Ruania gallistercoris</name>
    <dbReference type="NCBI Taxonomy" id="2838746"/>
    <lineage>
        <taxon>Bacteria</taxon>
        <taxon>Bacillati</taxon>
        <taxon>Actinomycetota</taxon>
        <taxon>Actinomycetes</taxon>
        <taxon>Micrococcales</taxon>
        <taxon>Ruaniaceae</taxon>
        <taxon>Ruania</taxon>
    </lineage>
</organism>
<accession>A0A9D2J2J0</accession>
<dbReference type="EMBL" id="DXBY01000049">
    <property type="protein sequence ID" value="HIZ34595.1"/>
    <property type="molecule type" value="Genomic_DNA"/>
</dbReference>
<dbReference type="Proteomes" id="UP000824037">
    <property type="component" value="Unassembled WGS sequence"/>
</dbReference>